<dbReference type="EMBL" id="GL883135">
    <property type="protein sequence ID" value="EGG01869.1"/>
    <property type="molecule type" value="Genomic_DNA"/>
</dbReference>
<dbReference type="STRING" id="747676.F4S0H4"/>
<feature type="region of interest" description="Disordered" evidence="1">
    <location>
        <begin position="36"/>
        <end position="60"/>
    </location>
</feature>
<dbReference type="InterPro" id="IPR035810">
    <property type="entry name" value="PEBP_euk"/>
</dbReference>
<dbReference type="Gene3D" id="3.90.280.10">
    <property type="entry name" value="PEBP-like"/>
    <property type="match status" value="1"/>
</dbReference>
<dbReference type="KEGG" id="mlr:MELLADRAFT_117698"/>
<gene>
    <name evidence="2" type="ORF">MELLADRAFT_117698</name>
</gene>
<dbReference type="Proteomes" id="UP000001072">
    <property type="component" value="Unassembled WGS sequence"/>
</dbReference>
<dbReference type="OrthoDB" id="2153661at2759"/>
<reference evidence="3" key="1">
    <citation type="journal article" date="2011" name="Proc. Natl. Acad. Sci. U.S.A.">
        <title>Obligate biotrophy features unraveled by the genomic analysis of rust fungi.</title>
        <authorList>
            <person name="Duplessis S."/>
            <person name="Cuomo C.A."/>
            <person name="Lin Y.-C."/>
            <person name="Aerts A."/>
            <person name="Tisserant E."/>
            <person name="Veneault-Fourrey C."/>
            <person name="Joly D.L."/>
            <person name="Hacquard S."/>
            <person name="Amselem J."/>
            <person name="Cantarel B.L."/>
            <person name="Chiu R."/>
            <person name="Coutinho P.M."/>
            <person name="Feau N."/>
            <person name="Field M."/>
            <person name="Frey P."/>
            <person name="Gelhaye E."/>
            <person name="Goldberg J."/>
            <person name="Grabherr M.G."/>
            <person name="Kodira C.D."/>
            <person name="Kohler A."/>
            <person name="Kuees U."/>
            <person name="Lindquist E.A."/>
            <person name="Lucas S.M."/>
            <person name="Mago R."/>
            <person name="Mauceli E."/>
            <person name="Morin E."/>
            <person name="Murat C."/>
            <person name="Pangilinan J.L."/>
            <person name="Park R."/>
            <person name="Pearson M."/>
            <person name="Quesneville H."/>
            <person name="Rouhier N."/>
            <person name="Sakthikumar S."/>
            <person name="Salamov A.A."/>
            <person name="Schmutz J."/>
            <person name="Selles B."/>
            <person name="Shapiro H."/>
            <person name="Tanguay P."/>
            <person name="Tuskan G.A."/>
            <person name="Henrissat B."/>
            <person name="Van de Peer Y."/>
            <person name="Rouze P."/>
            <person name="Ellis J.G."/>
            <person name="Dodds P.N."/>
            <person name="Schein J.E."/>
            <person name="Zhong S."/>
            <person name="Hamelin R.C."/>
            <person name="Grigoriev I.V."/>
            <person name="Szabo L.J."/>
            <person name="Martin F."/>
        </authorList>
    </citation>
    <scope>NUCLEOTIDE SEQUENCE [LARGE SCALE GENOMIC DNA]</scope>
    <source>
        <strain evidence="3">98AG31 / pathotype 3-4-7</strain>
    </source>
</reference>
<dbReference type="InParanoid" id="F4S0H4"/>
<name>F4S0H4_MELLP</name>
<dbReference type="PANTHER" id="PTHR11362:SF82">
    <property type="entry name" value="PHOSPHATIDYLETHANOLAMINE-BINDING PROTEIN 4"/>
    <property type="match status" value="1"/>
</dbReference>
<protein>
    <recommendedName>
        <fullName evidence="4">PEBP-like protein</fullName>
    </recommendedName>
</protein>
<dbReference type="InterPro" id="IPR008914">
    <property type="entry name" value="PEBP"/>
</dbReference>
<evidence type="ECO:0000313" key="2">
    <source>
        <dbReference type="EMBL" id="EGG01869.1"/>
    </source>
</evidence>
<accession>F4S0H4</accession>
<dbReference type="GeneID" id="18926070"/>
<dbReference type="CDD" id="cd00866">
    <property type="entry name" value="PEBP_euk"/>
    <property type="match status" value="1"/>
</dbReference>
<organism evidence="3">
    <name type="scientific">Melampsora larici-populina (strain 98AG31 / pathotype 3-4-7)</name>
    <name type="common">Poplar leaf rust fungus</name>
    <dbReference type="NCBI Taxonomy" id="747676"/>
    <lineage>
        <taxon>Eukaryota</taxon>
        <taxon>Fungi</taxon>
        <taxon>Dikarya</taxon>
        <taxon>Basidiomycota</taxon>
        <taxon>Pucciniomycotina</taxon>
        <taxon>Pucciniomycetes</taxon>
        <taxon>Pucciniales</taxon>
        <taxon>Melampsoraceae</taxon>
        <taxon>Melampsora</taxon>
    </lineage>
</organism>
<evidence type="ECO:0000256" key="1">
    <source>
        <dbReference type="SAM" id="MobiDB-lite"/>
    </source>
</evidence>
<dbReference type="Gene3D" id="1.20.58.1180">
    <property type="match status" value="1"/>
</dbReference>
<dbReference type="eggNOG" id="KOG3346">
    <property type="taxonomic scope" value="Eukaryota"/>
</dbReference>
<sequence>MIYLKMTSTNHFNRCLISYSSYLRNQSKRINFNYSTTSNNVGPSTLPQEPPTNLPLRTPRQPIVRPGVIPAYDEAIAFLKQNSKQLELKLGELQLKLKENPNDENLKKTITKLEIESQINDVNVRVRHKAGLGDMSKAVYRHLKEKEWREAGRLGRLMETVHRLRVFPDILPAIAPTADLRANFQNTPISVGTFISASKSITPPTIRVQVFHPEGELYTLMMVDPDVPDPSNQSFTPYLHWLVPNLPISATSSPELAIDETNLTQLSYIPPHPARGSSLHRYTLLLFKQSSKLDSLPELNRLGFSARDWIQSTNMQASGVISWTCKWREQESKLISNIYKNHLNIPEPYYGRTPKPYSGHARLAPYTPLPLTHRHPPVIPWEKSVEVNKDT</sequence>
<dbReference type="Pfam" id="PF01161">
    <property type="entry name" value="PBP"/>
    <property type="match status" value="1"/>
</dbReference>
<dbReference type="AlphaFoldDB" id="F4S0H4"/>
<dbReference type="PANTHER" id="PTHR11362">
    <property type="entry name" value="PHOSPHATIDYLETHANOLAMINE-BINDING PROTEIN"/>
    <property type="match status" value="1"/>
</dbReference>
<dbReference type="InterPro" id="IPR036610">
    <property type="entry name" value="PEBP-like_sf"/>
</dbReference>
<dbReference type="SUPFAM" id="SSF49777">
    <property type="entry name" value="PEBP-like"/>
    <property type="match status" value="1"/>
</dbReference>
<dbReference type="FunCoup" id="F4S0H4">
    <property type="interactions" value="11"/>
</dbReference>
<evidence type="ECO:0000313" key="3">
    <source>
        <dbReference type="Proteomes" id="UP000001072"/>
    </source>
</evidence>
<dbReference type="VEuPathDB" id="FungiDB:MELLADRAFT_117698"/>
<keyword evidence="3" id="KW-1185">Reference proteome</keyword>
<feature type="compositionally biased region" description="Polar residues" evidence="1">
    <location>
        <begin position="36"/>
        <end position="47"/>
    </location>
</feature>
<proteinExistence type="predicted"/>
<dbReference type="RefSeq" id="XP_007414969.1">
    <property type="nucleotide sequence ID" value="XM_007414907.1"/>
</dbReference>
<dbReference type="HOGENOM" id="CLU_035836_1_1_1"/>
<evidence type="ECO:0008006" key="4">
    <source>
        <dbReference type="Google" id="ProtNLM"/>
    </source>
</evidence>